<sequence length="228" mass="24067">MTFIRKPADPTALPLAGALFLLSAVLATPASAQDSPKLKRWAVTVNATEVFVDENAPNITLAGAPLPGSNVRIGNATTPTLDVGYFFTPNIAANVFLGVPAPAEIDGTGSIGPLGTLAKVHYGPVILSAQYHFNSQGKLHPYVGVGVGRVLFFNKHDGALSDFNIRDSWAPTGQLGVRYELNKSWMLNADVRYVPFSTHASGSLGGAPALTRLDIDPILTSVGVTLRF</sequence>
<dbReference type="Gene3D" id="2.40.160.20">
    <property type="match status" value="1"/>
</dbReference>
<dbReference type="Proteomes" id="UP000030907">
    <property type="component" value="Plasmid pSfKp5.2"/>
</dbReference>
<dbReference type="InterPro" id="IPR005618">
    <property type="entry name" value="OMPW"/>
</dbReference>
<feature type="signal peptide" evidence="2">
    <location>
        <begin position="1"/>
        <end position="32"/>
    </location>
</feature>
<evidence type="ECO:0000256" key="2">
    <source>
        <dbReference type="SAM" id="SignalP"/>
    </source>
</evidence>
<feature type="chain" id="PRO_5002044236" evidence="2">
    <location>
        <begin position="33"/>
        <end position="228"/>
    </location>
</feature>
<reference evidence="3 4" key="1">
    <citation type="journal article" date="2015" name="Int. J. Syst. Evol. Microbiol.">
        <title>Description of Sphingopyxis fribergensis sp. nov. - a soil bacterium with the ability to degrade styrene and phenylacetic acid.</title>
        <authorList>
            <person name="Oelschlagel M."/>
            <person name="Ruckert C."/>
            <person name="Kalinowski J."/>
            <person name="Schmidt G."/>
            <person name="Schlomann M."/>
            <person name="Tischler D."/>
        </authorList>
    </citation>
    <scope>NUCLEOTIDE SEQUENCE [LARGE SCALE GENOMIC DNA]</scope>
    <source>
        <strain evidence="3 4">Kp5.2</strain>
        <plasmid evidence="3">pSfKp5.2</plasmid>
    </source>
</reference>
<keyword evidence="3" id="KW-0614">Plasmid</keyword>
<accession>A0A0A7PP01</accession>
<geneLocation type="plasmid" evidence="3 4">
    <name>pSfKp5.2</name>
</geneLocation>
<dbReference type="KEGG" id="sphk:SKP52_24530"/>
<proteinExistence type="inferred from homology"/>
<dbReference type="OrthoDB" id="9807574at2"/>
<dbReference type="GO" id="GO:0055085">
    <property type="term" value="P:transmembrane transport"/>
    <property type="evidence" value="ECO:0007669"/>
    <property type="project" value="TreeGrafter"/>
</dbReference>
<dbReference type="SUPFAM" id="SSF56925">
    <property type="entry name" value="OMPA-like"/>
    <property type="match status" value="1"/>
</dbReference>
<dbReference type="RefSeq" id="WP_052209043.1">
    <property type="nucleotide sequence ID" value="NZ_CP009123.1"/>
</dbReference>
<dbReference type="PANTHER" id="PTHR36920">
    <property type="match status" value="1"/>
</dbReference>
<protein>
    <submittedName>
        <fullName evidence="3">Outer membrane protein AlkL</fullName>
    </submittedName>
</protein>
<dbReference type="InterPro" id="IPR011250">
    <property type="entry name" value="OMP/PagP_B-barrel"/>
</dbReference>
<evidence type="ECO:0000313" key="4">
    <source>
        <dbReference type="Proteomes" id="UP000030907"/>
    </source>
</evidence>
<dbReference type="Pfam" id="PF03922">
    <property type="entry name" value="OmpW"/>
    <property type="match status" value="1"/>
</dbReference>
<dbReference type="GO" id="GO:0019867">
    <property type="term" value="C:outer membrane"/>
    <property type="evidence" value="ECO:0007669"/>
    <property type="project" value="InterPro"/>
</dbReference>
<organism evidence="3 4">
    <name type="scientific">Sphingopyxis fribergensis</name>
    <dbReference type="NCBI Taxonomy" id="1515612"/>
    <lineage>
        <taxon>Bacteria</taxon>
        <taxon>Pseudomonadati</taxon>
        <taxon>Pseudomonadota</taxon>
        <taxon>Alphaproteobacteria</taxon>
        <taxon>Sphingomonadales</taxon>
        <taxon>Sphingomonadaceae</taxon>
        <taxon>Sphingopyxis</taxon>
    </lineage>
</organism>
<dbReference type="EMBL" id="CP009123">
    <property type="protein sequence ID" value="AJA11745.1"/>
    <property type="molecule type" value="Genomic_DNA"/>
</dbReference>
<evidence type="ECO:0000313" key="3">
    <source>
        <dbReference type="EMBL" id="AJA11745.1"/>
    </source>
</evidence>
<dbReference type="AlphaFoldDB" id="A0A0A7PP01"/>
<dbReference type="PANTHER" id="PTHR36920:SF1">
    <property type="entry name" value="OUTER MEMBRANE PROTEIN W"/>
    <property type="match status" value="1"/>
</dbReference>
<gene>
    <name evidence="3" type="primary">alkL</name>
    <name evidence="3" type="ORF">SKP52_24530</name>
</gene>
<dbReference type="HOGENOM" id="CLU_042505_0_0_5"/>
<keyword evidence="4" id="KW-1185">Reference proteome</keyword>
<evidence type="ECO:0000256" key="1">
    <source>
        <dbReference type="ARBA" id="ARBA00009330"/>
    </source>
</evidence>
<name>A0A0A7PP01_9SPHN</name>
<keyword evidence="2" id="KW-0732">Signal</keyword>
<comment type="similarity">
    <text evidence="1">Belongs to the OmpW/AlkL family.</text>
</comment>